<feature type="region of interest" description="Disordered" evidence="1">
    <location>
        <begin position="1"/>
        <end position="20"/>
    </location>
</feature>
<protein>
    <submittedName>
        <fullName evidence="2">Uncharacterized protein</fullName>
    </submittedName>
</protein>
<evidence type="ECO:0000313" key="3">
    <source>
        <dbReference type="Proteomes" id="UP000314294"/>
    </source>
</evidence>
<dbReference type="AlphaFoldDB" id="A0A4Z2H1U6"/>
<gene>
    <name evidence="2" type="ORF">EYF80_030697</name>
</gene>
<reference evidence="2 3" key="1">
    <citation type="submission" date="2019-03" db="EMBL/GenBank/DDBJ databases">
        <title>First draft genome of Liparis tanakae, snailfish: a comprehensive survey of snailfish specific genes.</title>
        <authorList>
            <person name="Kim W."/>
            <person name="Song I."/>
            <person name="Jeong J.-H."/>
            <person name="Kim D."/>
            <person name="Kim S."/>
            <person name="Ryu S."/>
            <person name="Song J.Y."/>
            <person name="Lee S.K."/>
        </authorList>
    </citation>
    <scope>NUCLEOTIDE SEQUENCE [LARGE SCALE GENOMIC DNA]</scope>
    <source>
        <tissue evidence="2">Muscle</tissue>
    </source>
</reference>
<feature type="region of interest" description="Disordered" evidence="1">
    <location>
        <begin position="39"/>
        <end position="79"/>
    </location>
</feature>
<comment type="caution">
    <text evidence="2">The sequence shown here is derived from an EMBL/GenBank/DDBJ whole genome shotgun (WGS) entry which is preliminary data.</text>
</comment>
<evidence type="ECO:0000313" key="2">
    <source>
        <dbReference type="EMBL" id="TNN59063.1"/>
    </source>
</evidence>
<evidence type="ECO:0000256" key="1">
    <source>
        <dbReference type="SAM" id="MobiDB-lite"/>
    </source>
</evidence>
<proteinExistence type="predicted"/>
<organism evidence="2 3">
    <name type="scientific">Liparis tanakae</name>
    <name type="common">Tanaka's snailfish</name>
    <dbReference type="NCBI Taxonomy" id="230148"/>
    <lineage>
        <taxon>Eukaryota</taxon>
        <taxon>Metazoa</taxon>
        <taxon>Chordata</taxon>
        <taxon>Craniata</taxon>
        <taxon>Vertebrata</taxon>
        <taxon>Euteleostomi</taxon>
        <taxon>Actinopterygii</taxon>
        <taxon>Neopterygii</taxon>
        <taxon>Teleostei</taxon>
        <taxon>Neoteleostei</taxon>
        <taxon>Acanthomorphata</taxon>
        <taxon>Eupercaria</taxon>
        <taxon>Perciformes</taxon>
        <taxon>Cottioidei</taxon>
        <taxon>Cottales</taxon>
        <taxon>Liparidae</taxon>
        <taxon>Liparis</taxon>
    </lineage>
</organism>
<dbReference type="Proteomes" id="UP000314294">
    <property type="component" value="Unassembled WGS sequence"/>
</dbReference>
<name>A0A4Z2H1U6_9TELE</name>
<dbReference type="EMBL" id="SRLO01000364">
    <property type="protein sequence ID" value="TNN59063.1"/>
    <property type="molecule type" value="Genomic_DNA"/>
</dbReference>
<keyword evidence="3" id="KW-1185">Reference proteome</keyword>
<dbReference type="OrthoDB" id="10487806at2759"/>
<sequence>MKRKRKKSDPEDTLPCEDDRRDVTEFNESRGFEYRSCYSPSSHFLGESRAGSEMGRMNSPMATNTESTRPAARTMKMPPMFSTPRALASLLSSSGQPLPRHHFSFIMCSFPSSCS</sequence>
<accession>A0A4Z2H1U6</accession>